<sequence>MPVAAQCSDTGPVPPLPTPPRPTPPAPAPAPSTSALSSVSLGAYREQGEVVGKHVTGEVEQWPPAEHAAEGRFTEVEVEVEIEDEVEIDGRGDAEAA</sequence>
<feature type="region of interest" description="Disordered" evidence="1">
    <location>
        <begin position="1"/>
        <end position="39"/>
    </location>
</feature>
<dbReference type="EMBL" id="BAAABY010000023">
    <property type="protein sequence ID" value="GAA0466179.1"/>
    <property type="molecule type" value="Genomic_DNA"/>
</dbReference>
<dbReference type="Proteomes" id="UP001500909">
    <property type="component" value="Unassembled WGS sequence"/>
</dbReference>
<gene>
    <name evidence="2" type="ORF">GCM10010361_32880</name>
</gene>
<name>A0ABP3JXA0_9ACTN</name>
<feature type="compositionally biased region" description="Pro residues" evidence="1">
    <location>
        <begin position="12"/>
        <end position="30"/>
    </location>
</feature>
<reference evidence="3" key="1">
    <citation type="journal article" date="2019" name="Int. J. Syst. Evol. Microbiol.">
        <title>The Global Catalogue of Microorganisms (GCM) 10K type strain sequencing project: providing services to taxonomists for standard genome sequencing and annotation.</title>
        <authorList>
            <consortium name="The Broad Institute Genomics Platform"/>
            <consortium name="The Broad Institute Genome Sequencing Center for Infectious Disease"/>
            <person name="Wu L."/>
            <person name="Ma J."/>
        </authorList>
    </citation>
    <scope>NUCLEOTIDE SEQUENCE [LARGE SCALE GENOMIC DNA]</scope>
    <source>
        <strain evidence="3">JCM 4805</strain>
    </source>
</reference>
<accession>A0ABP3JXA0</accession>
<comment type="caution">
    <text evidence="2">The sequence shown here is derived from an EMBL/GenBank/DDBJ whole genome shotgun (WGS) entry which is preliminary data.</text>
</comment>
<evidence type="ECO:0000313" key="2">
    <source>
        <dbReference type="EMBL" id="GAA0466179.1"/>
    </source>
</evidence>
<organism evidence="2 3">
    <name type="scientific">Streptomyces olivaceiscleroticus</name>
    <dbReference type="NCBI Taxonomy" id="68245"/>
    <lineage>
        <taxon>Bacteria</taxon>
        <taxon>Bacillati</taxon>
        <taxon>Actinomycetota</taxon>
        <taxon>Actinomycetes</taxon>
        <taxon>Kitasatosporales</taxon>
        <taxon>Streptomycetaceae</taxon>
        <taxon>Streptomyces</taxon>
    </lineage>
</organism>
<evidence type="ECO:0000313" key="3">
    <source>
        <dbReference type="Proteomes" id="UP001500909"/>
    </source>
</evidence>
<keyword evidence="3" id="KW-1185">Reference proteome</keyword>
<proteinExistence type="predicted"/>
<protein>
    <submittedName>
        <fullName evidence="2">Uncharacterized protein</fullName>
    </submittedName>
</protein>
<evidence type="ECO:0000256" key="1">
    <source>
        <dbReference type="SAM" id="MobiDB-lite"/>
    </source>
</evidence>